<dbReference type="AlphaFoldDB" id="A0A2N0BPG1"/>
<accession>A0A2N0BA39</accession>
<organism evidence="1">
    <name type="scientific">Leptospira ellisii</name>
    <dbReference type="NCBI Taxonomy" id="2023197"/>
    <lineage>
        <taxon>Bacteria</taxon>
        <taxon>Pseudomonadati</taxon>
        <taxon>Spirochaetota</taxon>
        <taxon>Spirochaetia</taxon>
        <taxon>Leptospirales</taxon>
        <taxon>Leptospiraceae</taxon>
        <taxon>Leptospira</taxon>
    </lineage>
</organism>
<accession>A0A2N0BPG1</accession>
<gene>
    <name evidence="1" type="ORF">CH379_08220</name>
</gene>
<name>A0A2N0BPG1_9LEPT</name>
<reference evidence="1" key="1">
    <citation type="submission" date="2017-07" db="EMBL/GenBank/DDBJ databases">
        <title>Leptospira spp. isolated from tropical soils.</title>
        <authorList>
            <person name="Thibeaux R."/>
            <person name="Iraola G."/>
            <person name="Ferres I."/>
            <person name="Bierque E."/>
            <person name="Girault D."/>
            <person name="Soupe-Gilbert M.-E."/>
            <person name="Picardeau M."/>
            <person name="Goarant C."/>
        </authorList>
    </citation>
    <scope>NUCLEOTIDE SEQUENCE [LARGE SCALE GENOMIC DNA]</scope>
    <source>
        <strain evidence="1">ATI7-C-A5</strain>
    </source>
</reference>
<evidence type="ECO:0000313" key="1">
    <source>
        <dbReference type="EMBL" id="PJZ93366.1"/>
    </source>
</evidence>
<protein>
    <submittedName>
        <fullName evidence="1">Uncharacterized protein</fullName>
    </submittedName>
</protein>
<sequence>MRELPSGSAGFPLQTRNSFLFFDSFVPLAIVYRISVRVNRIFSNVRGVMPDDTNSEFHKILNYFPAGFENFFRSLCPI</sequence>
<dbReference type="EMBL" id="NPEF01000066">
    <property type="protein sequence ID" value="PJZ93366.1"/>
    <property type="molecule type" value="Genomic_DNA"/>
</dbReference>
<proteinExistence type="predicted"/>
<comment type="caution">
    <text evidence="1">The sequence shown here is derived from an EMBL/GenBank/DDBJ whole genome shotgun (WGS) entry which is preliminary data.</text>
</comment>